<evidence type="ECO:0000313" key="3">
    <source>
        <dbReference type="Proteomes" id="UP001056455"/>
    </source>
</evidence>
<dbReference type="RefSeq" id="WP_252593639.1">
    <property type="nucleotide sequence ID" value="NZ_CP099489.1"/>
</dbReference>
<protein>
    <submittedName>
        <fullName evidence="2">Uncharacterized protein</fullName>
    </submittedName>
</protein>
<keyword evidence="3" id="KW-1185">Reference proteome</keyword>
<name>A0ABY4YU19_9MICO</name>
<gene>
    <name evidence="2" type="ORF">NF556_00955</name>
</gene>
<proteinExistence type="predicted"/>
<dbReference type="EMBL" id="CP099489">
    <property type="protein sequence ID" value="USQ80263.1"/>
    <property type="molecule type" value="Genomic_DNA"/>
</dbReference>
<organism evidence="2 3">
    <name type="scientific">Ornithinimicrobium faecis</name>
    <dbReference type="NCBI Taxonomy" id="2934158"/>
    <lineage>
        <taxon>Bacteria</taxon>
        <taxon>Bacillati</taxon>
        <taxon>Actinomycetota</taxon>
        <taxon>Actinomycetes</taxon>
        <taxon>Micrococcales</taxon>
        <taxon>Ornithinimicrobiaceae</taxon>
        <taxon>Ornithinimicrobium</taxon>
    </lineage>
</organism>
<evidence type="ECO:0000256" key="1">
    <source>
        <dbReference type="SAM" id="MobiDB-lite"/>
    </source>
</evidence>
<feature type="compositionally biased region" description="Basic and acidic residues" evidence="1">
    <location>
        <begin position="29"/>
        <end position="44"/>
    </location>
</feature>
<feature type="region of interest" description="Disordered" evidence="1">
    <location>
        <begin position="29"/>
        <end position="50"/>
    </location>
</feature>
<evidence type="ECO:0000313" key="2">
    <source>
        <dbReference type="EMBL" id="USQ80263.1"/>
    </source>
</evidence>
<dbReference type="Proteomes" id="UP001056455">
    <property type="component" value="Chromosome"/>
</dbReference>
<sequence>MTTALIILIALAVAEILARLVALVSSDGLGHRASSELPRSHRQDVLSPLS</sequence>
<reference evidence="2" key="1">
    <citation type="submission" date="2022-06" db="EMBL/GenBank/DDBJ databases">
        <title>Ornithinimicrobium HY1793.</title>
        <authorList>
            <person name="Huang Y."/>
        </authorList>
    </citation>
    <scope>NUCLEOTIDE SEQUENCE</scope>
    <source>
        <strain evidence="2">HY1793</strain>
    </source>
</reference>
<accession>A0ABY4YU19</accession>